<organism evidence="2">
    <name type="scientific">termite gut metagenome</name>
    <dbReference type="NCBI Taxonomy" id="433724"/>
    <lineage>
        <taxon>unclassified sequences</taxon>
        <taxon>metagenomes</taxon>
        <taxon>organismal metagenomes</taxon>
    </lineage>
</organism>
<proteinExistence type="predicted"/>
<sequence>MEKNTKETKPIKINEGREKDNTRNITTSRPNTPPAPQSHTKKVDF</sequence>
<feature type="compositionally biased region" description="Basic and acidic residues" evidence="1">
    <location>
        <begin position="1"/>
        <end position="22"/>
    </location>
</feature>
<accession>A0A5J4SXJ0</accession>
<protein>
    <submittedName>
        <fullName evidence="2">Uncharacterized protein</fullName>
    </submittedName>
</protein>
<feature type="region of interest" description="Disordered" evidence="1">
    <location>
        <begin position="1"/>
        <end position="45"/>
    </location>
</feature>
<dbReference type="AlphaFoldDB" id="A0A5J4SXJ0"/>
<evidence type="ECO:0000313" key="2">
    <source>
        <dbReference type="EMBL" id="KAA6350697.1"/>
    </source>
</evidence>
<name>A0A5J4SXJ0_9ZZZZ</name>
<dbReference type="EMBL" id="SNRY01000024">
    <property type="protein sequence ID" value="KAA6350697.1"/>
    <property type="molecule type" value="Genomic_DNA"/>
</dbReference>
<comment type="caution">
    <text evidence="2">The sequence shown here is derived from an EMBL/GenBank/DDBJ whole genome shotgun (WGS) entry which is preliminary data.</text>
</comment>
<evidence type="ECO:0000256" key="1">
    <source>
        <dbReference type="SAM" id="MobiDB-lite"/>
    </source>
</evidence>
<gene>
    <name evidence="2" type="ORF">EZS27_001925</name>
</gene>
<reference evidence="2" key="1">
    <citation type="submission" date="2019-03" db="EMBL/GenBank/DDBJ databases">
        <title>Single cell metagenomics reveals metabolic interactions within the superorganism composed of flagellate Streblomastix strix and complex community of Bacteroidetes bacteria on its surface.</title>
        <authorList>
            <person name="Treitli S.C."/>
            <person name="Kolisko M."/>
            <person name="Husnik F."/>
            <person name="Keeling P."/>
            <person name="Hampl V."/>
        </authorList>
    </citation>
    <scope>NUCLEOTIDE SEQUENCE</scope>
    <source>
        <strain evidence="2">STM</strain>
    </source>
</reference>